<sequence>MSTVALRWLHCNLFAKPFDAALSLVVIPALAWAIYASLHWGLVEARWEVIGGSLKVLMAGIYPVDQIWRAWFALAMLCAMFGAGLGLAMRPGRVALTAVASVAILIAATVAVVSGAGAGVLAAGSAALGLAAWSAVHHSARAQRLVLPGLFAGVAAIFAVLSAPGFEVWGGLLLSIVLTLTVSILSVPFGILLALGRQSRIASLRLISTAYIETMRSVPLILVVYWVWIIVPLLAPDTSVPSLLRGMAGYALFFAAYVAEYVRSGLQAVPKGQIEAARSLGMGTWTVNFDIVLPQALRVVVPSLVGQILDIFNGATLVFIIGLTDFLRAGQMILADPQNGGRTYEIYLFLFAVYFAIGGAITYASRRLEAHLARGSR</sequence>
<proteinExistence type="inferred from homology"/>
<dbReference type="GO" id="GO:0022857">
    <property type="term" value="F:transmembrane transporter activity"/>
    <property type="evidence" value="ECO:0007669"/>
    <property type="project" value="InterPro"/>
</dbReference>
<evidence type="ECO:0000256" key="5">
    <source>
        <dbReference type="ARBA" id="ARBA00022692"/>
    </source>
</evidence>
<dbReference type="InterPro" id="IPR010065">
    <property type="entry name" value="AA_ABC_transptr_permease_3TM"/>
</dbReference>
<organism evidence="10 11">
    <name type="scientific">Bosea psychrotolerans</name>
    <dbReference type="NCBI Taxonomy" id="1871628"/>
    <lineage>
        <taxon>Bacteria</taxon>
        <taxon>Pseudomonadati</taxon>
        <taxon>Pseudomonadota</taxon>
        <taxon>Alphaproteobacteria</taxon>
        <taxon>Hyphomicrobiales</taxon>
        <taxon>Boseaceae</taxon>
        <taxon>Bosea</taxon>
    </lineage>
</organism>
<evidence type="ECO:0000256" key="6">
    <source>
        <dbReference type="ARBA" id="ARBA00022989"/>
    </source>
</evidence>
<evidence type="ECO:0000256" key="8">
    <source>
        <dbReference type="RuleBase" id="RU363032"/>
    </source>
</evidence>
<dbReference type="InterPro" id="IPR035906">
    <property type="entry name" value="MetI-like_sf"/>
</dbReference>
<dbReference type="AlphaFoldDB" id="A0A2S4MCR6"/>
<dbReference type="InterPro" id="IPR000515">
    <property type="entry name" value="MetI-like"/>
</dbReference>
<keyword evidence="3 8" id="KW-0813">Transport</keyword>
<dbReference type="SUPFAM" id="SSF161098">
    <property type="entry name" value="MetI-like"/>
    <property type="match status" value="1"/>
</dbReference>
<evidence type="ECO:0000313" key="11">
    <source>
        <dbReference type="Proteomes" id="UP000236919"/>
    </source>
</evidence>
<evidence type="ECO:0000256" key="1">
    <source>
        <dbReference type="ARBA" id="ARBA00004429"/>
    </source>
</evidence>
<comment type="subcellular location">
    <subcellularLocation>
        <location evidence="1">Cell inner membrane</location>
        <topology evidence="1">Multi-pass membrane protein</topology>
    </subcellularLocation>
    <subcellularLocation>
        <location evidence="8">Cell membrane</location>
        <topology evidence="8">Multi-pass membrane protein</topology>
    </subcellularLocation>
</comment>
<keyword evidence="4" id="KW-1003">Cell membrane</keyword>
<dbReference type="PROSITE" id="PS50928">
    <property type="entry name" value="ABC_TM1"/>
    <property type="match status" value="1"/>
</dbReference>
<evidence type="ECO:0000259" key="9">
    <source>
        <dbReference type="PROSITE" id="PS50928"/>
    </source>
</evidence>
<feature type="transmembrane region" description="Helical" evidence="8">
    <location>
        <begin position="70"/>
        <end position="87"/>
    </location>
</feature>
<dbReference type="InterPro" id="IPR043429">
    <property type="entry name" value="ArtM/GltK/GlnP/TcyL/YhdX-like"/>
</dbReference>
<gene>
    <name evidence="10" type="ORF">CYD53_105213</name>
</gene>
<comment type="caution">
    <text evidence="10">The sequence shown here is derived from an EMBL/GenBank/DDBJ whole genome shotgun (WGS) entry which is preliminary data.</text>
</comment>
<feature type="transmembrane region" description="Helical" evidence="8">
    <location>
        <begin position="217"/>
        <end position="236"/>
    </location>
</feature>
<feature type="transmembrane region" description="Helical" evidence="8">
    <location>
        <begin position="344"/>
        <end position="364"/>
    </location>
</feature>
<dbReference type="EMBL" id="PQFZ01000005">
    <property type="protein sequence ID" value="POR52548.1"/>
    <property type="molecule type" value="Genomic_DNA"/>
</dbReference>
<reference evidence="10 11" key="1">
    <citation type="submission" date="2018-01" db="EMBL/GenBank/DDBJ databases">
        <title>Genomic Encyclopedia of Type Strains, Phase III (KMG-III): the genomes of soil and plant-associated and newly described type strains.</title>
        <authorList>
            <person name="Whitman W."/>
        </authorList>
    </citation>
    <scope>NUCLEOTIDE SEQUENCE [LARGE SCALE GENOMIC DNA]</scope>
    <source>
        <strain evidence="10 11">1131</strain>
    </source>
</reference>
<keyword evidence="5 8" id="KW-0812">Transmembrane</keyword>
<dbReference type="PANTHER" id="PTHR30614:SF41">
    <property type="entry name" value="INNER MEMBRANE AMINO-ACID ABC TRANSPORTER PERMEASE PROTEIN YHDY"/>
    <property type="match status" value="1"/>
</dbReference>
<accession>A0A2S4MCR6</accession>
<feature type="transmembrane region" description="Helical" evidence="8">
    <location>
        <begin position="118"/>
        <end position="136"/>
    </location>
</feature>
<dbReference type="GO" id="GO:0006865">
    <property type="term" value="P:amino acid transport"/>
    <property type="evidence" value="ECO:0007669"/>
    <property type="project" value="TreeGrafter"/>
</dbReference>
<evidence type="ECO:0000313" key="10">
    <source>
        <dbReference type="EMBL" id="POR52548.1"/>
    </source>
</evidence>
<dbReference type="Gene3D" id="1.10.3720.10">
    <property type="entry name" value="MetI-like"/>
    <property type="match status" value="1"/>
</dbReference>
<keyword evidence="6 8" id="KW-1133">Transmembrane helix</keyword>
<dbReference type="OrthoDB" id="8196028at2"/>
<evidence type="ECO:0000256" key="4">
    <source>
        <dbReference type="ARBA" id="ARBA00022475"/>
    </source>
</evidence>
<name>A0A2S4MCR6_9HYPH</name>
<evidence type="ECO:0000256" key="2">
    <source>
        <dbReference type="ARBA" id="ARBA00010072"/>
    </source>
</evidence>
<dbReference type="GO" id="GO:0043190">
    <property type="term" value="C:ATP-binding cassette (ABC) transporter complex"/>
    <property type="evidence" value="ECO:0007669"/>
    <property type="project" value="InterPro"/>
</dbReference>
<dbReference type="NCBIfam" id="TIGR01726">
    <property type="entry name" value="HEQRo_perm_3TM"/>
    <property type="match status" value="1"/>
</dbReference>
<feature type="transmembrane region" description="Helical" evidence="8">
    <location>
        <begin position="145"/>
        <end position="166"/>
    </location>
</feature>
<evidence type="ECO:0000256" key="3">
    <source>
        <dbReference type="ARBA" id="ARBA00022448"/>
    </source>
</evidence>
<feature type="transmembrane region" description="Helical" evidence="8">
    <location>
        <begin position="94"/>
        <end position="112"/>
    </location>
</feature>
<feature type="transmembrane region" description="Helical" evidence="8">
    <location>
        <begin position="304"/>
        <end position="324"/>
    </location>
</feature>
<feature type="transmembrane region" description="Helical" evidence="8">
    <location>
        <begin position="20"/>
        <end position="38"/>
    </location>
</feature>
<dbReference type="Proteomes" id="UP000236919">
    <property type="component" value="Unassembled WGS sequence"/>
</dbReference>
<feature type="domain" description="ABC transmembrane type-1" evidence="9">
    <location>
        <begin position="172"/>
        <end position="365"/>
    </location>
</feature>
<keyword evidence="7 8" id="KW-0472">Membrane</keyword>
<dbReference type="PANTHER" id="PTHR30614">
    <property type="entry name" value="MEMBRANE COMPONENT OF AMINO ACID ABC TRANSPORTER"/>
    <property type="match status" value="1"/>
</dbReference>
<evidence type="ECO:0000256" key="7">
    <source>
        <dbReference type="ARBA" id="ARBA00023136"/>
    </source>
</evidence>
<comment type="similarity">
    <text evidence="2">Belongs to the binding-protein-dependent transport system permease family. HisMQ subfamily.</text>
</comment>
<feature type="transmembrane region" description="Helical" evidence="8">
    <location>
        <begin position="242"/>
        <end position="262"/>
    </location>
</feature>
<dbReference type="CDD" id="cd06261">
    <property type="entry name" value="TM_PBP2"/>
    <property type="match status" value="1"/>
</dbReference>
<keyword evidence="11" id="KW-1185">Reference proteome</keyword>
<feature type="transmembrane region" description="Helical" evidence="8">
    <location>
        <begin position="172"/>
        <end position="196"/>
    </location>
</feature>
<protein>
    <submittedName>
        <fullName evidence="10">Amino acid ABC transporter membrane protein 2 (PAAT family)</fullName>
    </submittedName>
</protein>
<dbReference type="RefSeq" id="WP_103718164.1">
    <property type="nucleotide sequence ID" value="NZ_PQFZ01000005.1"/>
</dbReference>
<dbReference type="Pfam" id="PF00528">
    <property type="entry name" value="BPD_transp_1"/>
    <property type="match status" value="1"/>
</dbReference>